<dbReference type="EMBL" id="BJOU01000001">
    <property type="protein sequence ID" value="GED98201.1"/>
    <property type="molecule type" value="Genomic_DNA"/>
</dbReference>
<dbReference type="OrthoDB" id="4569196at2"/>
<dbReference type="InterPro" id="IPR000551">
    <property type="entry name" value="MerR-type_HTH_dom"/>
</dbReference>
<gene>
    <name evidence="2" type="ORF">nbrc107697_22400</name>
</gene>
<evidence type="ECO:0000259" key="1">
    <source>
        <dbReference type="PROSITE" id="PS50937"/>
    </source>
</evidence>
<dbReference type="GO" id="GO:0006355">
    <property type="term" value="P:regulation of DNA-templated transcription"/>
    <property type="evidence" value="ECO:0007669"/>
    <property type="project" value="InterPro"/>
</dbReference>
<dbReference type="Proteomes" id="UP000444980">
    <property type="component" value="Unassembled WGS sequence"/>
</dbReference>
<evidence type="ECO:0000313" key="3">
    <source>
        <dbReference type="Proteomes" id="UP000444980"/>
    </source>
</evidence>
<dbReference type="RefSeq" id="WP_161927417.1">
    <property type="nucleotide sequence ID" value="NZ_BJOU01000001.1"/>
</dbReference>
<dbReference type="InterPro" id="IPR009061">
    <property type="entry name" value="DNA-bd_dom_put_sf"/>
</dbReference>
<feature type="domain" description="HTH merR-type" evidence="1">
    <location>
        <begin position="1"/>
        <end position="27"/>
    </location>
</feature>
<dbReference type="SUPFAM" id="SSF46955">
    <property type="entry name" value="Putative DNA-binding domain"/>
    <property type="match status" value="1"/>
</dbReference>
<protein>
    <recommendedName>
        <fullName evidence="1">HTH merR-type domain-containing protein</fullName>
    </recommendedName>
</protein>
<dbReference type="GO" id="GO:0003677">
    <property type="term" value="F:DNA binding"/>
    <property type="evidence" value="ECO:0007669"/>
    <property type="project" value="InterPro"/>
</dbReference>
<dbReference type="Pfam" id="PF00376">
    <property type="entry name" value="MerR"/>
    <property type="match status" value="1"/>
</dbReference>
<reference evidence="3" key="1">
    <citation type="submission" date="2019-06" db="EMBL/GenBank/DDBJ databases">
        <title>Gordonia isolated from sludge of a wastewater treatment plant.</title>
        <authorList>
            <person name="Tamura T."/>
            <person name="Aoyama K."/>
            <person name="Kang Y."/>
            <person name="Saito S."/>
            <person name="Akiyama N."/>
            <person name="Yazawa K."/>
            <person name="Gonoi T."/>
            <person name="Mikami Y."/>
        </authorList>
    </citation>
    <scope>NUCLEOTIDE SEQUENCE [LARGE SCALE GENOMIC DNA]</scope>
    <source>
        <strain evidence="3">NBRC 107697</strain>
    </source>
</reference>
<comment type="caution">
    <text evidence="2">The sequence shown here is derived from an EMBL/GenBank/DDBJ whole genome shotgun (WGS) entry which is preliminary data.</text>
</comment>
<organism evidence="2 3">
    <name type="scientific">Gordonia crocea</name>
    <dbReference type="NCBI Taxonomy" id="589162"/>
    <lineage>
        <taxon>Bacteria</taxon>
        <taxon>Bacillati</taxon>
        <taxon>Actinomycetota</taxon>
        <taxon>Actinomycetes</taxon>
        <taxon>Mycobacteriales</taxon>
        <taxon>Gordoniaceae</taxon>
        <taxon>Gordonia</taxon>
    </lineage>
</organism>
<evidence type="ECO:0000313" key="2">
    <source>
        <dbReference type="EMBL" id="GED98201.1"/>
    </source>
</evidence>
<accession>A0A7I9UZC2</accession>
<sequence length="173" mass="18878">MKVSEVADLADTTVRTVRHYHQLGLLEIPPVIGELTDVLSDIDQHIEILQTKRTRVSALIERARRGADVSPLPAELSSLYRRLVDRMPDAASRRAVESERAMAIVLAVRGMLPPAVADLAAAFDEVDEIDTAGDLLRRLAAVGFPELDAETVVADWLDRFRAGTDPNASGGTR</sequence>
<name>A0A7I9UZC2_9ACTN</name>
<dbReference type="AlphaFoldDB" id="A0A7I9UZC2"/>
<keyword evidence="3" id="KW-1185">Reference proteome</keyword>
<proteinExistence type="predicted"/>
<dbReference type="PROSITE" id="PS50937">
    <property type="entry name" value="HTH_MERR_2"/>
    <property type="match status" value="1"/>
</dbReference>